<feature type="transmembrane region" description="Helical" evidence="13">
    <location>
        <begin position="116"/>
        <end position="134"/>
    </location>
</feature>
<dbReference type="Gene3D" id="1.20.1280.290">
    <property type="match status" value="2"/>
</dbReference>
<comment type="similarity">
    <text evidence="2">Belongs to the SWEET sugar transporter family.</text>
</comment>
<keyword evidence="5" id="KW-0762">Sugar transport</keyword>
<accession>A0A9E7KU06</accession>
<dbReference type="AlphaFoldDB" id="A0A9E7KU06"/>
<dbReference type="GO" id="GO:0008168">
    <property type="term" value="F:methyltransferase activity"/>
    <property type="evidence" value="ECO:0007669"/>
    <property type="project" value="UniProtKB-KW"/>
</dbReference>
<evidence type="ECO:0000256" key="9">
    <source>
        <dbReference type="ARBA" id="ARBA00022842"/>
    </source>
</evidence>
<feature type="transmembrane region" description="Helical" evidence="13">
    <location>
        <begin position="58"/>
        <end position="75"/>
    </location>
</feature>
<dbReference type="Gene3D" id="3.40.50.150">
    <property type="entry name" value="Vaccinia Virus protein VP39"/>
    <property type="match status" value="1"/>
</dbReference>
<feature type="transmembrane region" description="Helical" evidence="13">
    <location>
        <begin position="81"/>
        <end position="104"/>
    </location>
</feature>
<evidence type="ECO:0000256" key="7">
    <source>
        <dbReference type="ARBA" id="ARBA00022723"/>
    </source>
</evidence>
<evidence type="ECO:0000256" key="6">
    <source>
        <dbReference type="ARBA" id="ARBA00022692"/>
    </source>
</evidence>
<evidence type="ECO:0000256" key="2">
    <source>
        <dbReference type="ARBA" id="ARBA00007809"/>
    </source>
</evidence>
<comment type="subunit">
    <text evidence="12">Forms homooligomers and/or heterooligomers.</text>
</comment>
<reference evidence="14" key="1">
    <citation type="submission" date="2022-05" db="EMBL/GenBank/DDBJ databases">
        <title>The Musa troglodytarum L. genome provides insights into the mechanism of non-climacteric behaviour and enrichment of carotenoids.</title>
        <authorList>
            <person name="Wang J."/>
        </authorList>
    </citation>
    <scope>NUCLEOTIDE SEQUENCE</scope>
    <source>
        <tissue evidence="14">Leaf</tissue>
    </source>
</reference>
<evidence type="ECO:0000256" key="1">
    <source>
        <dbReference type="ARBA" id="ARBA00004651"/>
    </source>
</evidence>
<dbReference type="GO" id="GO:0032259">
    <property type="term" value="P:methylation"/>
    <property type="evidence" value="ECO:0007669"/>
    <property type="project" value="UniProtKB-KW"/>
</dbReference>
<dbReference type="Pfam" id="PF03492">
    <property type="entry name" value="Methyltransf_7"/>
    <property type="match status" value="1"/>
</dbReference>
<keyword evidence="10 13" id="KW-1133">Transmembrane helix</keyword>
<evidence type="ECO:0000256" key="8">
    <source>
        <dbReference type="ARBA" id="ARBA00022737"/>
    </source>
</evidence>
<dbReference type="InterPro" id="IPR005299">
    <property type="entry name" value="MeTrfase_7"/>
</dbReference>
<evidence type="ECO:0000256" key="13">
    <source>
        <dbReference type="SAM" id="Phobius"/>
    </source>
</evidence>
<name>A0A9E7KU06_9LILI</name>
<dbReference type="InterPro" id="IPR029063">
    <property type="entry name" value="SAM-dependent_MTases_sf"/>
</dbReference>
<dbReference type="EMBL" id="CP097510">
    <property type="protein sequence ID" value="URE27454.1"/>
    <property type="molecule type" value="Genomic_DNA"/>
</dbReference>
<dbReference type="InterPro" id="IPR004316">
    <property type="entry name" value="SWEET_rpt"/>
</dbReference>
<dbReference type="SUPFAM" id="SSF53335">
    <property type="entry name" value="S-adenosyl-L-methionine-dependent methyltransferases"/>
    <property type="match status" value="1"/>
</dbReference>
<keyword evidence="14" id="KW-0489">Methyltransferase</keyword>
<evidence type="ECO:0000256" key="11">
    <source>
        <dbReference type="ARBA" id="ARBA00023136"/>
    </source>
</evidence>
<evidence type="ECO:0000256" key="3">
    <source>
        <dbReference type="ARBA" id="ARBA00022448"/>
    </source>
</evidence>
<keyword evidence="11 13" id="KW-0472">Membrane</keyword>
<keyword evidence="8" id="KW-0677">Repeat</keyword>
<feature type="transmembrane region" description="Helical" evidence="13">
    <location>
        <begin position="16"/>
        <end position="37"/>
    </location>
</feature>
<keyword evidence="14" id="KW-0808">Transferase</keyword>
<dbReference type="PANTHER" id="PTHR31009">
    <property type="entry name" value="S-ADENOSYL-L-METHIONINE:CARBOXYL METHYLTRANSFERASE FAMILY PROTEIN"/>
    <property type="match status" value="1"/>
</dbReference>
<evidence type="ECO:0000313" key="15">
    <source>
        <dbReference type="Proteomes" id="UP001055439"/>
    </source>
</evidence>
<dbReference type="FunFam" id="1.20.1280.290:FF:000002">
    <property type="entry name" value="Bidirectional sugar transporter SWEET"/>
    <property type="match status" value="1"/>
</dbReference>
<sequence>MIPSEIAAASSSSASFYDICTYAAGIAGNVFAFGLFVSPMPTFKRIVQSKSTEEFSGLPYIYSLLNCLICMWYGLPCVSYGVILVATVNSVGAAIQLVYVTLFIRHANSARKLRMSALLAGVACVFAAIVFVSLEFFDHTTRQTFVGYLSVASLVSMFASPLSIISLVIRTKSVEFMPFYLSLATFLMSISFLAYGMLLHDFFIYLPNGIGTVLAVIQLLLYAYYSINSREDSNMPLLVINTFRSSKKRKFSNQGTHHMPFKTFLNVVIPSALPIKFGASFLQVPLDFSGAFKGRRSLLNPPTLPHLWVMVTGRSLSSRKFPGEKKKEDQEKFNVELATKRLAMASCQPPSTTELVTMDVESVLHMKGGLGETSYAQNSSLQKKSMEAIKHIIVDSATDVYASRAPGCFTIADLGCSSGTNAFSLVSKIVESIHEKARQSERLMPEILVFLNDLPTNDFNSVFLNFPEFTRKLKGGIELQEGSAPSVYLAALPGSFYGRLFPSNSLDFIYSCHSLHWLSEVPLGLVDGNGKPINKGKIYISNTSHPAVPLAYLRQFQKDFSLFLKSRSAELRSGGRIVVLILGRRTDDHSDKSATVLWELLDQSLAIMVSQEMVDEEKVDTYNVPFYAPSTKEIEDEVGREGSFEIDFIQAYELNTSTGDPHKDARITSMAIRAIQESMITHHFGEGIADTLFQIYSGLLSEFLVKQELKCPLLIAVLRKPHQT</sequence>
<gene>
    <name evidence="14" type="ORF">MUK42_20124</name>
</gene>
<evidence type="ECO:0000256" key="4">
    <source>
        <dbReference type="ARBA" id="ARBA00022475"/>
    </source>
</evidence>
<protein>
    <submittedName>
        <fullName evidence="14">SAM dependent carboxyl methyltransferase</fullName>
    </submittedName>
</protein>
<dbReference type="OrthoDB" id="742617at2759"/>
<dbReference type="GO" id="GO:0046872">
    <property type="term" value="F:metal ion binding"/>
    <property type="evidence" value="ECO:0007669"/>
    <property type="project" value="UniProtKB-KW"/>
</dbReference>
<keyword evidence="6 13" id="KW-0812">Transmembrane</keyword>
<keyword evidence="4" id="KW-1003">Cell membrane</keyword>
<keyword evidence="3" id="KW-0813">Transport</keyword>
<keyword evidence="9" id="KW-0460">Magnesium</keyword>
<keyword evidence="7" id="KW-0479">Metal-binding</keyword>
<proteinExistence type="inferred from homology"/>
<feature type="transmembrane region" description="Helical" evidence="13">
    <location>
        <begin position="146"/>
        <end position="169"/>
    </location>
</feature>
<dbReference type="GO" id="GO:0005886">
    <property type="term" value="C:plasma membrane"/>
    <property type="evidence" value="ECO:0007669"/>
    <property type="project" value="UniProtKB-SubCell"/>
</dbReference>
<evidence type="ECO:0000256" key="10">
    <source>
        <dbReference type="ARBA" id="ARBA00022989"/>
    </source>
</evidence>
<keyword evidence="15" id="KW-1185">Reference proteome</keyword>
<dbReference type="Gene3D" id="1.10.1200.270">
    <property type="entry name" value="Methyltransferase, alpha-helical capping domain"/>
    <property type="match status" value="1"/>
</dbReference>
<dbReference type="Proteomes" id="UP001055439">
    <property type="component" value="Chromosome 8"/>
</dbReference>
<dbReference type="FunFam" id="1.20.1280.290:FF:000001">
    <property type="entry name" value="Bidirectional sugar transporter SWEET"/>
    <property type="match status" value="1"/>
</dbReference>
<evidence type="ECO:0000256" key="5">
    <source>
        <dbReference type="ARBA" id="ARBA00022597"/>
    </source>
</evidence>
<feature type="transmembrane region" description="Helical" evidence="13">
    <location>
        <begin position="204"/>
        <end position="225"/>
    </location>
</feature>
<evidence type="ECO:0000313" key="14">
    <source>
        <dbReference type="EMBL" id="URE27454.1"/>
    </source>
</evidence>
<comment type="subcellular location">
    <subcellularLocation>
        <location evidence="1">Cell membrane</location>
        <topology evidence="1">Multi-pass membrane protein</topology>
    </subcellularLocation>
</comment>
<organism evidence="14 15">
    <name type="scientific">Musa troglodytarum</name>
    <name type="common">fe'i banana</name>
    <dbReference type="NCBI Taxonomy" id="320322"/>
    <lineage>
        <taxon>Eukaryota</taxon>
        <taxon>Viridiplantae</taxon>
        <taxon>Streptophyta</taxon>
        <taxon>Embryophyta</taxon>
        <taxon>Tracheophyta</taxon>
        <taxon>Spermatophyta</taxon>
        <taxon>Magnoliopsida</taxon>
        <taxon>Liliopsida</taxon>
        <taxon>Zingiberales</taxon>
        <taxon>Musaceae</taxon>
        <taxon>Musa</taxon>
    </lineage>
</organism>
<dbReference type="InterPro" id="IPR042086">
    <property type="entry name" value="MeTrfase_capping"/>
</dbReference>
<dbReference type="Pfam" id="PF03083">
    <property type="entry name" value="MtN3_slv"/>
    <property type="match status" value="2"/>
</dbReference>
<evidence type="ECO:0000256" key="12">
    <source>
        <dbReference type="ARBA" id="ARBA00038715"/>
    </source>
</evidence>
<feature type="transmembrane region" description="Helical" evidence="13">
    <location>
        <begin position="176"/>
        <end position="198"/>
    </location>
</feature>